<dbReference type="Proteomes" id="UP000799753">
    <property type="component" value="Unassembled WGS sequence"/>
</dbReference>
<keyword evidence="3" id="KW-1185">Reference proteome</keyword>
<reference evidence="2" key="1">
    <citation type="journal article" date="2020" name="Stud. Mycol.">
        <title>101 Dothideomycetes genomes: a test case for predicting lifestyles and emergence of pathogens.</title>
        <authorList>
            <person name="Haridas S."/>
            <person name="Albert R."/>
            <person name="Binder M."/>
            <person name="Bloem J."/>
            <person name="Labutti K."/>
            <person name="Salamov A."/>
            <person name="Andreopoulos B."/>
            <person name="Baker S."/>
            <person name="Barry K."/>
            <person name="Bills G."/>
            <person name="Bluhm B."/>
            <person name="Cannon C."/>
            <person name="Castanera R."/>
            <person name="Culley D."/>
            <person name="Daum C."/>
            <person name="Ezra D."/>
            <person name="Gonzalez J."/>
            <person name="Henrissat B."/>
            <person name="Kuo A."/>
            <person name="Liang C."/>
            <person name="Lipzen A."/>
            <person name="Lutzoni F."/>
            <person name="Magnuson J."/>
            <person name="Mondo S."/>
            <person name="Nolan M."/>
            <person name="Ohm R."/>
            <person name="Pangilinan J."/>
            <person name="Park H.-J."/>
            <person name="Ramirez L."/>
            <person name="Alfaro M."/>
            <person name="Sun H."/>
            <person name="Tritt A."/>
            <person name="Yoshinaga Y."/>
            <person name="Zwiers L.-H."/>
            <person name="Turgeon B."/>
            <person name="Goodwin S."/>
            <person name="Spatafora J."/>
            <person name="Crous P."/>
            <person name="Grigoriev I."/>
        </authorList>
    </citation>
    <scope>NUCLEOTIDE SEQUENCE</scope>
    <source>
        <strain evidence="2">CBS 473.64</strain>
    </source>
</reference>
<gene>
    <name evidence="2" type="ORF">P280DRAFT_484551</name>
</gene>
<dbReference type="GO" id="GO:0016020">
    <property type="term" value="C:membrane"/>
    <property type="evidence" value="ECO:0007669"/>
    <property type="project" value="TreeGrafter"/>
</dbReference>
<accession>A0A6A6RMX0</accession>
<sequence>MAPAWLTRKRKGELLDLAHQVEVPGADSLLKDDLVVALESQLDQNERKYAKLPLFADYYNGRSSSPIKRERFSPEVLTATRPRRRQTLVKQDSDDPTPTRTALVNRTPRTITRVAQRVSDVASPSRLAQVHPSPASPSLMDQSFHSVQDVKEKAAELWGRSRIDEWKEWIRQNASSVSAIQALILFIEAAGLQYNTLDTTHQFVAPSFGTSLDARIMRFPSPAKLISSDFWAPVTLWSLTSWALPLVFSYFFNLTLKANPQNKSSNRQYPIDPLTFNIVKAILTYSAYNIVTQADAALTGKPNAMQAQNLGWGPFSEPTVSTIRNNVPGGYYGLQIGAVVGVLFSLYDAALKK</sequence>
<dbReference type="PANTHER" id="PTHR41807">
    <property type="entry name" value="GLUTATHIONE TRANSFERASE 3"/>
    <property type="match status" value="1"/>
</dbReference>
<keyword evidence="1" id="KW-0472">Membrane</keyword>
<protein>
    <submittedName>
        <fullName evidence="2">Uncharacterized protein</fullName>
    </submittedName>
</protein>
<dbReference type="AlphaFoldDB" id="A0A6A6RMX0"/>
<dbReference type="PANTHER" id="PTHR41807:SF1">
    <property type="entry name" value="GLUTATHIONE TRANSFERASE 3"/>
    <property type="match status" value="1"/>
</dbReference>
<dbReference type="EMBL" id="MU006806">
    <property type="protein sequence ID" value="KAF2635498.1"/>
    <property type="molecule type" value="Genomic_DNA"/>
</dbReference>
<evidence type="ECO:0000313" key="2">
    <source>
        <dbReference type="EMBL" id="KAF2635498.1"/>
    </source>
</evidence>
<keyword evidence="1" id="KW-0812">Transmembrane</keyword>
<dbReference type="OrthoDB" id="4034134at2759"/>
<feature type="transmembrane region" description="Helical" evidence="1">
    <location>
        <begin position="331"/>
        <end position="351"/>
    </location>
</feature>
<proteinExistence type="predicted"/>
<dbReference type="InterPro" id="IPR038872">
    <property type="entry name" value="Put_GTT3"/>
</dbReference>
<organism evidence="2 3">
    <name type="scientific">Massarina eburnea CBS 473.64</name>
    <dbReference type="NCBI Taxonomy" id="1395130"/>
    <lineage>
        <taxon>Eukaryota</taxon>
        <taxon>Fungi</taxon>
        <taxon>Dikarya</taxon>
        <taxon>Ascomycota</taxon>
        <taxon>Pezizomycotina</taxon>
        <taxon>Dothideomycetes</taxon>
        <taxon>Pleosporomycetidae</taxon>
        <taxon>Pleosporales</taxon>
        <taxon>Massarineae</taxon>
        <taxon>Massarinaceae</taxon>
        <taxon>Massarina</taxon>
    </lineage>
</organism>
<name>A0A6A6RMX0_9PLEO</name>
<feature type="transmembrane region" description="Helical" evidence="1">
    <location>
        <begin position="230"/>
        <end position="252"/>
    </location>
</feature>
<keyword evidence="1" id="KW-1133">Transmembrane helix</keyword>
<evidence type="ECO:0000313" key="3">
    <source>
        <dbReference type="Proteomes" id="UP000799753"/>
    </source>
</evidence>
<evidence type="ECO:0000256" key="1">
    <source>
        <dbReference type="SAM" id="Phobius"/>
    </source>
</evidence>